<evidence type="ECO:0000256" key="7">
    <source>
        <dbReference type="ARBA" id="ARBA00023180"/>
    </source>
</evidence>
<dbReference type="CDD" id="cd03065">
    <property type="entry name" value="PDI_b_Calsequestrin_N"/>
    <property type="match status" value="1"/>
</dbReference>
<comment type="subcellular location">
    <subcellularLocation>
        <location evidence="1">Sarcoplasmic reticulum lumen</location>
    </subcellularLocation>
</comment>
<dbReference type="PANTHER" id="PTHR10033:SF15">
    <property type="entry name" value="CALSEQUESTRIN-2"/>
    <property type="match status" value="1"/>
</dbReference>
<keyword evidence="5" id="KW-0703">Sarcoplasmic reticulum</keyword>
<dbReference type="InterPro" id="IPR041859">
    <property type="entry name" value="Calsequestrin_N"/>
</dbReference>
<name>A0A672JQC9_SALFA</name>
<dbReference type="InterPro" id="IPR041860">
    <property type="entry name" value="Calsequestrin_C"/>
</dbReference>
<protein>
    <recommendedName>
        <fullName evidence="9">Calsequestrin</fullName>
    </recommendedName>
</protein>
<evidence type="ECO:0000313" key="13">
    <source>
        <dbReference type="Proteomes" id="UP000472267"/>
    </source>
</evidence>
<keyword evidence="6" id="KW-0514">Muscle protein</keyword>
<dbReference type="Proteomes" id="UP000472267">
    <property type="component" value="Chromosome 16"/>
</dbReference>
<dbReference type="PANTHER" id="PTHR10033">
    <property type="entry name" value="CALSEQUESTRIN"/>
    <property type="match status" value="1"/>
</dbReference>
<evidence type="ECO:0000256" key="5">
    <source>
        <dbReference type="ARBA" id="ARBA00022951"/>
    </source>
</evidence>
<dbReference type="InterPro" id="IPR036249">
    <property type="entry name" value="Thioredoxin-like_sf"/>
</dbReference>
<dbReference type="AlphaFoldDB" id="A0A672JQC9"/>
<organism evidence="12 13">
    <name type="scientific">Salarias fasciatus</name>
    <name type="common">Jewelled blenny</name>
    <name type="synonym">Blennius fasciatus</name>
    <dbReference type="NCBI Taxonomy" id="181472"/>
    <lineage>
        <taxon>Eukaryota</taxon>
        <taxon>Metazoa</taxon>
        <taxon>Chordata</taxon>
        <taxon>Craniata</taxon>
        <taxon>Vertebrata</taxon>
        <taxon>Euteleostomi</taxon>
        <taxon>Actinopterygii</taxon>
        <taxon>Neopterygii</taxon>
        <taxon>Teleostei</taxon>
        <taxon>Neoteleostei</taxon>
        <taxon>Acanthomorphata</taxon>
        <taxon>Ovalentaria</taxon>
        <taxon>Blenniimorphae</taxon>
        <taxon>Blenniiformes</taxon>
        <taxon>Blennioidei</taxon>
        <taxon>Blenniidae</taxon>
        <taxon>Salariinae</taxon>
        <taxon>Salarias</taxon>
    </lineage>
</organism>
<feature type="compositionally biased region" description="Acidic residues" evidence="10">
    <location>
        <begin position="374"/>
        <end position="441"/>
    </location>
</feature>
<comment type="function">
    <text evidence="8">Calsequestrin is a high-capacity, moderate affinity, calcium-binding protein and thus acts as an internal calcium store in muscle. Calcium ions are bound by clusters of acidic residues at the protein surface, especially at the interface between subunits. Can bind around 60 Ca(2+) ions. Regulates the release of lumenal Ca(2+) via the calcium release channel RYR2; this plays an important role in triggering muscle contraction. Plays a role in excitation-contraction coupling in the heart and in regulating the rate of heart beats.</text>
</comment>
<dbReference type="GO" id="GO:0010881">
    <property type="term" value="P:regulation of cardiac muscle contraction by regulation of the release of sequestered calcium ion"/>
    <property type="evidence" value="ECO:0007669"/>
    <property type="project" value="TreeGrafter"/>
</dbReference>
<dbReference type="SUPFAM" id="SSF52833">
    <property type="entry name" value="Thioredoxin-like"/>
    <property type="match status" value="3"/>
</dbReference>
<dbReference type="CDD" id="cd03074">
    <property type="entry name" value="PDI_b'_Calsequestrin_C"/>
    <property type="match status" value="1"/>
</dbReference>
<keyword evidence="7" id="KW-0325">Glycoprotein</keyword>
<dbReference type="PRINTS" id="PR00312">
    <property type="entry name" value="CALSEQUESTRN"/>
</dbReference>
<gene>
    <name evidence="12" type="primary">casq2</name>
</gene>
<dbReference type="GO" id="GO:0030018">
    <property type="term" value="C:Z disc"/>
    <property type="evidence" value="ECO:0007669"/>
    <property type="project" value="TreeGrafter"/>
</dbReference>
<keyword evidence="3 11" id="KW-0732">Signal</keyword>
<evidence type="ECO:0000256" key="6">
    <source>
        <dbReference type="ARBA" id="ARBA00023179"/>
    </source>
</evidence>
<evidence type="ECO:0000256" key="3">
    <source>
        <dbReference type="ARBA" id="ARBA00022729"/>
    </source>
</evidence>
<evidence type="ECO:0000256" key="4">
    <source>
        <dbReference type="ARBA" id="ARBA00022837"/>
    </source>
</evidence>
<reference evidence="12" key="3">
    <citation type="submission" date="2025-09" db="UniProtKB">
        <authorList>
            <consortium name="Ensembl"/>
        </authorList>
    </citation>
    <scope>IDENTIFICATION</scope>
</reference>
<dbReference type="InterPro" id="IPR001393">
    <property type="entry name" value="Calsequestrin"/>
</dbReference>
<feature type="signal peptide" evidence="11">
    <location>
        <begin position="1"/>
        <end position="20"/>
    </location>
</feature>
<reference evidence="12" key="1">
    <citation type="submission" date="2019-06" db="EMBL/GenBank/DDBJ databases">
        <authorList>
            <consortium name="Wellcome Sanger Institute Data Sharing"/>
        </authorList>
    </citation>
    <scope>NUCLEOTIDE SEQUENCE [LARGE SCALE GENOMIC DNA]</scope>
</reference>
<evidence type="ECO:0000256" key="2">
    <source>
        <dbReference type="ARBA" id="ARBA00010987"/>
    </source>
</evidence>
<evidence type="ECO:0000256" key="9">
    <source>
        <dbReference type="RuleBase" id="RU000648"/>
    </source>
</evidence>
<keyword evidence="4 9" id="KW-0106">Calcium</keyword>
<dbReference type="FunFam" id="3.40.30.10:FF:000033">
    <property type="entry name" value="Calsequestrin"/>
    <property type="match status" value="1"/>
</dbReference>
<dbReference type="GO" id="GO:0033018">
    <property type="term" value="C:sarcoplasmic reticulum lumen"/>
    <property type="evidence" value="ECO:0007669"/>
    <property type="project" value="UniProtKB-SubCell"/>
</dbReference>
<evidence type="ECO:0000256" key="10">
    <source>
        <dbReference type="SAM" id="MobiDB-lite"/>
    </source>
</evidence>
<evidence type="ECO:0000256" key="1">
    <source>
        <dbReference type="ARBA" id="ARBA00004564"/>
    </source>
</evidence>
<comment type="similarity">
    <text evidence="2 9">Belongs to the calsequestrin family.</text>
</comment>
<dbReference type="Pfam" id="PF01216">
    <property type="entry name" value="Calsequestrin"/>
    <property type="match status" value="1"/>
</dbReference>
<feature type="region of interest" description="Disordered" evidence="10">
    <location>
        <begin position="368"/>
        <end position="441"/>
    </location>
</feature>
<dbReference type="InterPro" id="IPR041858">
    <property type="entry name" value="Calsequestrin_middle_dom"/>
</dbReference>
<dbReference type="FunFam" id="3.40.30.10:FF:000031">
    <property type="entry name" value="Calsequestrin"/>
    <property type="match status" value="1"/>
</dbReference>
<dbReference type="Ensembl" id="ENSSFAT00005058269.1">
    <property type="protein sequence ID" value="ENSSFAP00005056553.1"/>
    <property type="gene ID" value="ENSSFAG00005026713.1"/>
</dbReference>
<dbReference type="OrthoDB" id="10038131at2759"/>
<dbReference type="Gene3D" id="3.40.30.10">
    <property type="entry name" value="Glutaredoxin"/>
    <property type="match status" value="3"/>
</dbReference>
<keyword evidence="13" id="KW-1185">Reference proteome</keyword>
<accession>A0A672JQC9</accession>
<evidence type="ECO:0000313" key="12">
    <source>
        <dbReference type="Ensembl" id="ENSSFAP00005056553.1"/>
    </source>
</evidence>
<evidence type="ECO:0000256" key="8">
    <source>
        <dbReference type="ARBA" id="ARBA00046160"/>
    </source>
</evidence>
<dbReference type="GO" id="GO:0005509">
    <property type="term" value="F:calcium ion binding"/>
    <property type="evidence" value="ECO:0007669"/>
    <property type="project" value="InterPro"/>
</dbReference>
<evidence type="ECO:0000256" key="11">
    <source>
        <dbReference type="SAM" id="SignalP"/>
    </source>
</evidence>
<dbReference type="FunFam" id="3.40.30.10:FF:000047">
    <property type="entry name" value="Calsequestrin"/>
    <property type="match status" value="1"/>
</dbReference>
<reference evidence="12" key="2">
    <citation type="submission" date="2025-08" db="UniProtKB">
        <authorList>
            <consortium name="Ensembl"/>
        </authorList>
    </citation>
    <scope>IDENTIFICATION</scope>
</reference>
<proteinExistence type="inferred from homology"/>
<dbReference type="CDD" id="cd03066">
    <property type="entry name" value="PDI_b_Calsequestrin_middle"/>
    <property type="match status" value="1"/>
</dbReference>
<sequence>MLSWWLLVLPCLSLVPPARAEKGLDFPQYDGKDRVLDINDKNYKKALKKHSMLCLYYHEPIPDSKELQKQHQMTELVLELAAQVMEEKDIGFGMVDSKKDAKVAKKLGLEEEGSVYVFKADRVVEFDGLLSANTLVEFLLDLLEEPVEVIENALELKAFDRMEEDIRLIGYFKSEDSEHYEAFKEAAEQFQPYIKFFATFEKPVAKELTLKLNEVDFYEPFMEEPVTIPGRPLSEEELVEFITEHRRPTLRKLRAEDMFETWEDDIEGIHIVAFAEEEDPDGFEFLEILKEVARDNTHLPELSIVWIDPDDFPLLIPYWEKTFKVDLFRPQIGVVNVTDADSVWMEMEDEEDLPTAQELEDWIEAVLSGKVNTEDDDDDEEDDDEDDDDDDDDEDDDEDDDDNDDDEDDDDDDEDDDDEDDDDEDDDDEDDDDDDDDEDDE</sequence>
<feature type="chain" id="PRO_5025448708" description="Calsequestrin" evidence="11">
    <location>
        <begin position="21"/>
        <end position="441"/>
    </location>
</feature>